<dbReference type="AlphaFoldDB" id="A0A543NMY1"/>
<evidence type="ECO:0000313" key="3">
    <source>
        <dbReference type="Proteomes" id="UP000317422"/>
    </source>
</evidence>
<name>A0A543NMY1_9ACTN</name>
<dbReference type="InterPro" id="IPR007278">
    <property type="entry name" value="DUF397"/>
</dbReference>
<sequence>MYSSDELYFRKSSYSATAKECVEIADLPSGVAIRDSKQPESGHLAFPATEWSAFLRELRVTTAL</sequence>
<dbReference type="RefSeq" id="WP_141924587.1">
    <property type="nucleotide sequence ID" value="NZ_VFQC01000001.1"/>
</dbReference>
<keyword evidence="3" id="KW-1185">Reference proteome</keyword>
<feature type="domain" description="DUF397" evidence="1">
    <location>
        <begin position="9"/>
        <end position="59"/>
    </location>
</feature>
<proteinExistence type="predicted"/>
<dbReference type="Pfam" id="PF04149">
    <property type="entry name" value="DUF397"/>
    <property type="match status" value="1"/>
</dbReference>
<dbReference type="EMBL" id="VFQC01000001">
    <property type="protein sequence ID" value="TQN33190.1"/>
    <property type="molecule type" value="Genomic_DNA"/>
</dbReference>
<protein>
    <submittedName>
        <fullName evidence="2">Uncharacterized protein DUF397</fullName>
    </submittedName>
</protein>
<dbReference type="OrthoDB" id="3431580at2"/>
<dbReference type="Proteomes" id="UP000317422">
    <property type="component" value="Unassembled WGS sequence"/>
</dbReference>
<evidence type="ECO:0000313" key="2">
    <source>
        <dbReference type="EMBL" id="TQN33190.1"/>
    </source>
</evidence>
<accession>A0A543NMY1</accession>
<reference evidence="2 3" key="1">
    <citation type="submission" date="2019-06" db="EMBL/GenBank/DDBJ databases">
        <title>Sequencing the genomes of 1000 actinobacteria strains.</title>
        <authorList>
            <person name="Klenk H.-P."/>
        </authorList>
    </citation>
    <scope>NUCLEOTIDE SEQUENCE [LARGE SCALE GENOMIC DNA]</scope>
    <source>
        <strain evidence="2 3">DSM 45015</strain>
    </source>
</reference>
<evidence type="ECO:0000259" key="1">
    <source>
        <dbReference type="Pfam" id="PF04149"/>
    </source>
</evidence>
<gene>
    <name evidence="2" type="ORF">FHX37_3191</name>
</gene>
<organism evidence="2 3">
    <name type="scientific">Haloactinospora alba</name>
    <dbReference type="NCBI Taxonomy" id="405555"/>
    <lineage>
        <taxon>Bacteria</taxon>
        <taxon>Bacillati</taxon>
        <taxon>Actinomycetota</taxon>
        <taxon>Actinomycetes</taxon>
        <taxon>Streptosporangiales</taxon>
        <taxon>Nocardiopsidaceae</taxon>
        <taxon>Haloactinospora</taxon>
    </lineage>
</organism>
<comment type="caution">
    <text evidence="2">The sequence shown here is derived from an EMBL/GenBank/DDBJ whole genome shotgun (WGS) entry which is preliminary data.</text>
</comment>